<dbReference type="EMBL" id="NBNE01023089">
    <property type="protein sequence ID" value="OWY90382.1"/>
    <property type="molecule type" value="Genomic_DNA"/>
</dbReference>
<comment type="caution">
    <text evidence="2">The sequence shown here is derived from an EMBL/GenBank/DDBJ whole genome shotgun (WGS) entry which is preliminary data.</text>
</comment>
<dbReference type="PROSITE" id="PS50994">
    <property type="entry name" value="INTEGRASE"/>
    <property type="match status" value="1"/>
</dbReference>
<protein>
    <submittedName>
        <fullName evidence="2">Rapid-growth-like protein 25</fullName>
    </submittedName>
</protein>
<dbReference type="Gene3D" id="3.30.420.10">
    <property type="entry name" value="Ribonuclease H-like superfamily/Ribonuclease H"/>
    <property type="match status" value="2"/>
</dbReference>
<feature type="domain" description="Integrase catalytic" evidence="1">
    <location>
        <begin position="1"/>
        <end position="62"/>
    </location>
</feature>
<name>A0A225UBI5_9STRA</name>
<gene>
    <name evidence="2" type="ORF">PHMEG_00041507</name>
</gene>
<dbReference type="SUPFAM" id="SSF53098">
    <property type="entry name" value="Ribonuclease H-like"/>
    <property type="match status" value="2"/>
</dbReference>
<dbReference type="InterPro" id="IPR036397">
    <property type="entry name" value="RNaseH_sf"/>
</dbReference>
<feature type="non-terminal residue" evidence="2">
    <location>
        <position position="1"/>
    </location>
</feature>
<dbReference type="STRING" id="4795.A0A225UBI5"/>
<dbReference type="InterPro" id="IPR001584">
    <property type="entry name" value="Integrase_cat-core"/>
</dbReference>
<evidence type="ECO:0000313" key="2">
    <source>
        <dbReference type="EMBL" id="OWY90382.1"/>
    </source>
</evidence>
<dbReference type="GO" id="GO:0003676">
    <property type="term" value="F:nucleic acid binding"/>
    <property type="evidence" value="ECO:0007669"/>
    <property type="project" value="InterPro"/>
</dbReference>
<dbReference type="PANTHER" id="PTHR37984">
    <property type="entry name" value="PROTEIN CBG26694"/>
    <property type="match status" value="1"/>
</dbReference>
<proteinExistence type="predicted"/>
<dbReference type="AlphaFoldDB" id="A0A225UBI5"/>
<evidence type="ECO:0000313" key="3">
    <source>
        <dbReference type="Proteomes" id="UP000198211"/>
    </source>
</evidence>
<keyword evidence="3" id="KW-1185">Reference proteome</keyword>
<dbReference type="GO" id="GO:0015074">
    <property type="term" value="P:DNA integration"/>
    <property type="evidence" value="ECO:0007669"/>
    <property type="project" value="InterPro"/>
</dbReference>
<evidence type="ECO:0000259" key="1">
    <source>
        <dbReference type="PROSITE" id="PS50994"/>
    </source>
</evidence>
<organism evidence="2 3">
    <name type="scientific">Phytophthora megakarya</name>
    <dbReference type="NCBI Taxonomy" id="4795"/>
    <lineage>
        <taxon>Eukaryota</taxon>
        <taxon>Sar</taxon>
        <taxon>Stramenopiles</taxon>
        <taxon>Oomycota</taxon>
        <taxon>Peronosporomycetes</taxon>
        <taxon>Peronosporales</taxon>
        <taxon>Peronosporaceae</taxon>
        <taxon>Phytophthora</taxon>
    </lineage>
</organism>
<dbReference type="InterPro" id="IPR050951">
    <property type="entry name" value="Retrovirus_Pol_polyprotein"/>
</dbReference>
<dbReference type="InterPro" id="IPR012337">
    <property type="entry name" value="RNaseH-like_sf"/>
</dbReference>
<accession>A0A225UBI5</accession>
<sequence length="155" mass="18023">KNPQANGVIERVHRTINNKLRTTAISNRGEWENCLSSVMFALRAQYHTMTKMSPSQAVFGREMLFDVPSEVDWQRQQKHKELQVKRVEIINMDDGTSAEAARIVDQQWFNRYPRPERCIYDQGPEFRAEFQELLQSYGVEYAGNTAKKPQAKQMG</sequence>
<dbReference type="Proteomes" id="UP000198211">
    <property type="component" value="Unassembled WGS sequence"/>
</dbReference>
<dbReference type="PANTHER" id="PTHR37984:SF5">
    <property type="entry name" value="PROTEIN NYNRIN-LIKE"/>
    <property type="match status" value="1"/>
</dbReference>
<dbReference type="OrthoDB" id="125732at2759"/>
<reference evidence="3" key="1">
    <citation type="submission" date="2017-03" db="EMBL/GenBank/DDBJ databases">
        <title>Phytopthora megakarya and P. palmivora, two closely related causual agents of cacao black pod achieved similar genome size and gene model numbers by different mechanisms.</title>
        <authorList>
            <person name="Ali S."/>
            <person name="Shao J."/>
            <person name="Larry D.J."/>
            <person name="Kronmiller B."/>
            <person name="Shen D."/>
            <person name="Strem M.D."/>
            <person name="Melnick R.L."/>
            <person name="Guiltinan M.J."/>
            <person name="Tyler B.M."/>
            <person name="Meinhardt L.W."/>
            <person name="Bailey B.A."/>
        </authorList>
    </citation>
    <scope>NUCLEOTIDE SEQUENCE [LARGE SCALE GENOMIC DNA]</scope>
    <source>
        <strain evidence="3">zdho120</strain>
    </source>
</reference>